<dbReference type="SMART" id="SM00387">
    <property type="entry name" value="HATPase_c"/>
    <property type="match status" value="1"/>
</dbReference>
<evidence type="ECO:0000256" key="9">
    <source>
        <dbReference type="SAM" id="Phobius"/>
    </source>
</evidence>
<comment type="caution">
    <text evidence="11">The sequence shown here is derived from an EMBL/GenBank/DDBJ whole genome shotgun (WGS) entry which is preliminary data.</text>
</comment>
<dbReference type="InterPro" id="IPR003594">
    <property type="entry name" value="HATPase_dom"/>
</dbReference>
<feature type="transmembrane region" description="Helical" evidence="9">
    <location>
        <begin position="7"/>
        <end position="28"/>
    </location>
</feature>
<dbReference type="Pfam" id="PF02518">
    <property type="entry name" value="HATPase_c"/>
    <property type="match status" value="1"/>
</dbReference>
<dbReference type="PROSITE" id="PS50109">
    <property type="entry name" value="HIS_KIN"/>
    <property type="match status" value="1"/>
</dbReference>
<dbReference type="CDD" id="cd00082">
    <property type="entry name" value="HisKA"/>
    <property type="match status" value="1"/>
</dbReference>
<feature type="domain" description="Histidine kinase" evidence="10">
    <location>
        <begin position="222"/>
        <end position="440"/>
    </location>
</feature>
<dbReference type="AlphaFoldDB" id="A0A1Y5FCL9"/>
<keyword evidence="4" id="KW-0808">Transferase</keyword>
<evidence type="ECO:0000256" key="7">
    <source>
        <dbReference type="ARBA" id="ARBA00022840"/>
    </source>
</evidence>
<feature type="transmembrane region" description="Helical" evidence="9">
    <location>
        <begin position="168"/>
        <end position="189"/>
    </location>
</feature>
<sequence length="448" mass="50926">MKSNKRLSPYITLMSALFFFLICIGAWVTCTVITEISQNSLNIQNEFISPRLHFQNISLAISDLETNIISKQSLEIKRERQELIKKISRINQDFSNDSLKNHPLKKDFMTYLNDFSKFKKLQIKNKNIIRKLAQLKKIKLLIVNMNEYSNLNGMEKLNNFSILNQKKISYLLSFFAVILMVALIGSFFFRRLINCTHEEITNKEAQLFNNSRLASLGEMASGIAHEINNPLTIISGNARSVKRMIQNGKIDQEAILKSLTRVDETVRRISKIIKGMRTVARQSHEADKMNYIQLTELIDDSLFLCTEKYNASGIDIIIDMDNDTKKAEFLCHHIRISQALVAILNNSFDAIEELETKWIKIHVKIDLKSFEVRVTDSGSGIPTNIAKNIFNPFYTTKEVGKGTGLGMSITHSIVTDHGGTITIDRSSPNTCFVINIPIIAENEVKIAS</sequence>
<dbReference type="PANTHER" id="PTHR43065:SF10">
    <property type="entry name" value="PEROXIDE STRESS-ACTIVATED HISTIDINE KINASE MAK3"/>
    <property type="match status" value="1"/>
</dbReference>
<evidence type="ECO:0000256" key="6">
    <source>
        <dbReference type="ARBA" id="ARBA00022777"/>
    </source>
</evidence>
<dbReference type="GO" id="GO:0000155">
    <property type="term" value="F:phosphorelay sensor kinase activity"/>
    <property type="evidence" value="ECO:0007669"/>
    <property type="project" value="InterPro"/>
</dbReference>
<evidence type="ECO:0000313" key="12">
    <source>
        <dbReference type="Proteomes" id="UP000196531"/>
    </source>
</evidence>
<reference evidence="12" key="1">
    <citation type="journal article" date="2017" name="Proc. Natl. Acad. Sci. U.S.A.">
        <title>Simulation of Deepwater Horizon oil plume reveals substrate specialization within a complex community of hydrocarbon-degraders.</title>
        <authorList>
            <person name="Hu P."/>
            <person name="Dubinsky E.A."/>
            <person name="Probst A.J."/>
            <person name="Wang J."/>
            <person name="Sieber C.M.K."/>
            <person name="Tom L.M."/>
            <person name="Gardinali P."/>
            <person name="Banfield J.F."/>
            <person name="Atlas R.M."/>
            <person name="Andersen G.L."/>
        </authorList>
    </citation>
    <scope>NUCLEOTIDE SEQUENCE [LARGE SCALE GENOMIC DNA]</scope>
</reference>
<dbReference type="InterPro" id="IPR003661">
    <property type="entry name" value="HisK_dim/P_dom"/>
</dbReference>
<evidence type="ECO:0000256" key="4">
    <source>
        <dbReference type="ARBA" id="ARBA00022679"/>
    </source>
</evidence>
<keyword evidence="5" id="KW-0547">Nucleotide-binding</keyword>
<organism evidence="11 12">
    <name type="scientific">Halobacteriovorax marinus</name>
    <dbReference type="NCBI Taxonomy" id="97084"/>
    <lineage>
        <taxon>Bacteria</taxon>
        <taxon>Pseudomonadati</taxon>
        <taxon>Bdellovibrionota</taxon>
        <taxon>Bacteriovoracia</taxon>
        <taxon>Bacteriovoracales</taxon>
        <taxon>Halobacteriovoraceae</taxon>
        <taxon>Halobacteriovorax</taxon>
    </lineage>
</organism>
<dbReference type="PRINTS" id="PR00344">
    <property type="entry name" value="BCTRLSENSOR"/>
</dbReference>
<evidence type="ECO:0000256" key="2">
    <source>
        <dbReference type="ARBA" id="ARBA00012438"/>
    </source>
</evidence>
<evidence type="ECO:0000256" key="8">
    <source>
        <dbReference type="ARBA" id="ARBA00023012"/>
    </source>
</evidence>
<keyword evidence="7" id="KW-0067">ATP-binding</keyword>
<dbReference type="Gene3D" id="1.10.287.130">
    <property type="match status" value="1"/>
</dbReference>
<dbReference type="Gene3D" id="3.30.565.10">
    <property type="entry name" value="Histidine kinase-like ATPase, C-terminal domain"/>
    <property type="match status" value="1"/>
</dbReference>
<evidence type="ECO:0000256" key="5">
    <source>
        <dbReference type="ARBA" id="ARBA00022741"/>
    </source>
</evidence>
<dbReference type="SUPFAM" id="SSF47384">
    <property type="entry name" value="Homodimeric domain of signal transducing histidine kinase"/>
    <property type="match status" value="1"/>
</dbReference>
<protein>
    <recommendedName>
        <fullName evidence="2">histidine kinase</fullName>
        <ecNumber evidence="2">2.7.13.3</ecNumber>
    </recommendedName>
</protein>
<evidence type="ECO:0000256" key="3">
    <source>
        <dbReference type="ARBA" id="ARBA00022553"/>
    </source>
</evidence>
<dbReference type="InterPro" id="IPR036097">
    <property type="entry name" value="HisK_dim/P_sf"/>
</dbReference>
<dbReference type="InterPro" id="IPR005467">
    <property type="entry name" value="His_kinase_dom"/>
</dbReference>
<dbReference type="SUPFAM" id="SSF55874">
    <property type="entry name" value="ATPase domain of HSP90 chaperone/DNA topoisomerase II/histidine kinase"/>
    <property type="match status" value="1"/>
</dbReference>
<dbReference type="InterPro" id="IPR004358">
    <property type="entry name" value="Sig_transdc_His_kin-like_C"/>
</dbReference>
<dbReference type="SMART" id="SM00388">
    <property type="entry name" value="HisKA"/>
    <property type="match status" value="1"/>
</dbReference>
<dbReference type="Proteomes" id="UP000196531">
    <property type="component" value="Unassembled WGS sequence"/>
</dbReference>
<keyword evidence="9" id="KW-0812">Transmembrane</keyword>
<dbReference type="GO" id="GO:0005524">
    <property type="term" value="F:ATP binding"/>
    <property type="evidence" value="ECO:0007669"/>
    <property type="project" value="UniProtKB-KW"/>
</dbReference>
<name>A0A1Y5FCL9_9BACT</name>
<dbReference type="PANTHER" id="PTHR43065">
    <property type="entry name" value="SENSOR HISTIDINE KINASE"/>
    <property type="match status" value="1"/>
</dbReference>
<dbReference type="EMBL" id="MAAO01000002">
    <property type="protein sequence ID" value="OUR99770.1"/>
    <property type="molecule type" value="Genomic_DNA"/>
</dbReference>
<keyword evidence="6" id="KW-0418">Kinase</keyword>
<dbReference type="InterPro" id="IPR036890">
    <property type="entry name" value="HATPase_C_sf"/>
</dbReference>
<keyword evidence="9" id="KW-1133">Transmembrane helix</keyword>
<keyword evidence="9" id="KW-0472">Membrane</keyword>
<keyword evidence="3" id="KW-0597">Phosphoprotein</keyword>
<dbReference type="Pfam" id="PF00512">
    <property type="entry name" value="HisKA"/>
    <property type="match status" value="1"/>
</dbReference>
<proteinExistence type="predicted"/>
<evidence type="ECO:0000313" key="11">
    <source>
        <dbReference type="EMBL" id="OUR99770.1"/>
    </source>
</evidence>
<keyword evidence="8" id="KW-0902">Two-component regulatory system</keyword>
<dbReference type="EC" id="2.7.13.3" evidence="2"/>
<gene>
    <name evidence="11" type="ORF">A9Q84_01720</name>
</gene>
<accession>A0A1Y5FCL9</accession>
<evidence type="ECO:0000256" key="1">
    <source>
        <dbReference type="ARBA" id="ARBA00000085"/>
    </source>
</evidence>
<comment type="catalytic activity">
    <reaction evidence="1">
        <text>ATP + protein L-histidine = ADP + protein N-phospho-L-histidine.</text>
        <dbReference type="EC" id="2.7.13.3"/>
    </reaction>
</comment>
<evidence type="ECO:0000259" key="10">
    <source>
        <dbReference type="PROSITE" id="PS50109"/>
    </source>
</evidence>